<feature type="binding site" evidence="3">
    <location>
        <position position="577"/>
    </location>
    <ligand>
        <name>Mg(2+)</name>
        <dbReference type="ChEBI" id="CHEBI:18420"/>
        <label>1</label>
    </ligand>
</feature>
<keyword evidence="3" id="KW-0479">Metal-binding</keyword>
<dbReference type="GeneID" id="106163399"/>
<dbReference type="Gene3D" id="1.10.4080.10">
    <property type="entry name" value="ADP-ribosylation/Crystallin J1"/>
    <property type="match status" value="1"/>
</dbReference>
<dbReference type="InterPro" id="IPR032675">
    <property type="entry name" value="LRR_dom_sf"/>
</dbReference>
<dbReference type="STRING" id="7574.A0A1S3IDU1"/>
<dbReference type="SUPFAM" id="SSF101478">
    <property type="entry name" value="ADP-ribosylglycohydrolase"/>
    <property type="match status" value="1"/>
</dbReference>
<dbReference type="OrthoDB" id="2021138at2759"/>
<dbReference type="Pfam" id="PF00560">
    <property type="entry name" value="LRR_1"/>
    <property type="match status" value="1"/>
</dbReference>
<dbReference type="InterPro" id="IPR036705">
    <property type="entry name" value="Ribosyl_crysJ1_sf"/>
</dbReference>
<keyword evidence="1" id="KW-0433">Leucine-rich repeat</keyword>
<dbReference type="RefSeq" id="XP_013396425.1">
    <property type="nucleotide sequence ID" value="XM_013540971.1"/>
</dbReference>
<keyword evidence="2" id="KW-0677">Repeat</keyword>
<protein>
    <submittedName>
        <fullName evidence="5">Uncharacterized protein LOC106163399</fullName>
    </submittedName>
</protein>
<organism evidence="4 5">
    <name type="scientific">Lingula anatina</name>
    <name type="common">Brachiopod</name>
    <name type="synonym">Lingula unguis</name>
    <dbReference type="NCBI Taxonomy" id="7574"/>
    <lineage>
        <taxon>Eukaryota</taxon>
        <taxon>Metazoa</taxon>
        <taxon>Spiralia</taxon>
        <taxon>Lophotrochozoa</taxon>
        <taxon>Brachiopoda</taxon>
        <taxon>Linguliformea</taxon>
        <taxon>Lingulata</taxon>
        <taxon>Lingulida</taxon>
        <taxon>Linguloidea</taxon>
        <taxon>Lingulidae</taxon>
        <taxon>Lingula</taxon>
    </lineage>
</organism>
<dbReference type="InterPro" id="IPR001611">
    <property type="entry name" value="Leu-rich_rpt"/>
</dbReference>
<sequence length="628" mass="70850">MGNVETHDLSPVREHERKELNLSRRVNYKQYCRHMNGESCETSLIELPWSIVDSISLYERMDVSFNEIYELPTELPLRLPHLQHINLNHNRLSELPESFGLLFHLRVVLVSHNNLRSLPKSFTRLVKLEKIDVSHNKLKELPEDIGDMEVLAKINVSHNRLRTLPESLGQSETVHIVLAGHNKLTYPPQSICDEGSEATVKYLKKYATKKEPKVNLDKNVFKRVRGNQLHSSVPNPQSAQAQYIQSQTHTTNTPSRIKTPLLPPLDASALDPLDLRDRITGLLYGAAIGDAIGLATEFMPVQEAQFYYEPETLTYSDIVRDQHRVRWRQGDWTVDFDQCALVLDSLDQWGGVVDELDFAKRLKHWSDHGFTELGDSEGIVFSNTITKVVNTPYFTEKPHIAARSLVEQSHDQTCDQSHDQCDGENCNGDVDILCDNAALSRCLVLGVPHFHDYQEVVANTLRICKATHSEPRCLAAAVMVAATVALLLQGKHDVAKPEELEKMIAMAAELARRQLTTEKQYKEFDHIISVTQFDSLDLTSPSTMSFVYTPLAAGLAALRDQRDYREIITDLIMRGGDSNSNACIAGGFLGCRVGYSQLPTPWITGLRNRQAEWLNAKINTLLDMMGIP</sequence>
<proteinExistence type="predicted"/>
<dbReference type="OMA" id="MGNYETH"/>
<keyword evidence="3" id="KW-0460">Magnesium</keyword>
<dbReference type="SUPFAM" id="SSF52058">
    <property type="entry name" value="L domain-like"/>
    <property type="match status" value="1"/>
</dbReference>
<dbReference type="InterPro" id="IPR003591">
    <property type="entry name" value="Leu-rich_rpt_typical-subtyp"/>
</dbReference>
<dbReference type="PROSITE" id="PS51450">
    <property type="entry name" value="LRR"/>
    <property type="match status" value="1"/>
</dbReference>
<dbReference type="KEGG" id="lak:106163399"/>
<gene>
    <name evidence="5" type="primary">LOC106163399</name>
</gene>
<evidence type="ECO:0000256" key="3">
    <source>
        <dbReference type="PIRSR" id="PIRSR605502-1"/>
    </source>
</evidence>
<dbReference type="Gene3D" id="3.80.10.10">
    <property type="entry name" value="Ribonuclease Inhibitor"/>
    <property type="match status" value="1"/>
</dbReference>
<name>A0A1S3IDU1_LINAN</name>
<dbReference type="Proteomes" id="UP000085678">
    <property type="component" value="Unplaced"/>
</dbReference>
<dbReference type="InterPro" id="IPR050792">
    <property type="entry name" value="ADP-ribosylglycohydrolase"/>
</dbReference>
<dbReference type="InParanoid" id="A0A1S3IDU1"/>
<dbReference type="SMART" id="SM00364">
    <property type="entry name" value="LRR_BAC"/>
    <property type="match status" value="4"/>
</dbReference>
<comment type="cofactor">
    <cofactor evidence="3">
        <name>Mg(2+)</name>
        <dbReference type="ChEBI" id="CHEBI:18420"/>
    </cofactor>
    <text evidence="3">Binds 2 magnesium ions per subunit.</text>
</comment>
<dbReference type="Pfam" id="PF03747">
    <property type="entry name" value="ADP_ribosyl_GH"/>
    <property type="match status" value="1"/>
</dbReference>
<reference evidence="5" key="1">
    <citation type="submission" date="2025-08" db="UniProtKB">
        <authorList>
            <consortium name="RefSeq"/>
        </authorList>
    </citation>
    <scope>IDENTIFICATION</scope>
    <source>
        <tissue evidence="5">Gonads</tissue>
    </source>
</reference>
<accession>A0A1S3IDU1</accession>
<feature type="binding site" evidence="3">
    <location>
        <position position="580"/>
    </location>
    <ligand>
        <name>Mg(2+)</name>
        <dbReference type="ChEBI" id="CHEBI:18420"/>
        <label>1</label>
    </ligand>
</feature>
<dbReference type="PANTHER" id="PTHR16222">
    <property type="entry name" value="ADP-RIBOSYLGLYCOHYDROLASE"/>
    <property type="match status" value="1"/>
</dbReference>
<feature type="binding site" evidence="3">
    <location>
        <position position="333"/>
    </location>
    <ligand>
        <name>Mg(2+)</name>
        <dbReference type="ChEBI" id="CHEBI:18420"/>
        <label>1</label>
    </ligand>
</feature>
<dbReference type="InterPro" id="IPR005502">
    <property type="entry name" value="Ribosyl_crysJ1"/>
</dbReference>
<evidence type="ECO:0000313" key="4">
    <source>
        <dbReference type="Proteomes" id="UP000085678"/>
    </source>
</evidence>
<dbReference type="PANTHER" id="PTHR16222:SF28">
    <property type="entry name" value="ADP-RIBOSYLGLYCOHYDROLASE"/>
    <property type="match status" value="1"/>
</dbReference>
<keyword evidence="4" id="KW-1185">Reference proteome</keyword>
<dbReference type="AlphaFoldDB" id="A0A1S3IDU1"/>
<evidence type="ECO:0000256" key="2">
    <source>
        <dbReference type="ARBA" id="ARBA00022737"/>
    </source>
</evidence>
<feature type="binding site" evidence="3">
    <location>
        <position position="335"/>
    </location>
    <ligand>
        <name>Mg(2+)</name>
        <dbReference type="ChEBI" id="CHEBI:18420"/>
        <label>1</label>
    </ligand>
</feature>
<evidence type="ECO:0000256" key="1">
    <source>
        <dbReference type="ARBA" id="ARBA00022614"/>
    </source>
</evidence>
<dbReference type="GO" id="GO:0046872">
    <property type="term" value="F:metal ion binding"/>
    <property type="evidence" value="ECO:0007669"/>
    <property type="project" value="UniProtKB-KW"/>
</dbReference>
<evidence type="ECO:0000313" key="5">
    <source>
        <dbReference type="RefSeq" id="XP_013396425.1"/>
    </source>
</evidence>
<dbReference type="Pfam" id="PF13855">
    <property type="entry name" value="LRR_8"/>
    <property type="match status" value="1"/>
</dbReference>
<dbReference type="SMART" id="SM00369">
    <property type="entry name" value="LRR_TYP"/>
    <property type="match status" value="4"/>
</dbReference>